<reference evidence="2 3" key="1">
    <citation type="submission" date="2016-10" db="EMBL/GenBank/DDBJ databases">
        <authorList>
            <person name="de Groot N.N."/>
        </authorList>
    </citation>
    <scope>NUCLEOTIDE SEQUENCE [LARGE SCALE GENOMIC DNA]</scope>
    <source>
        <strain evidence="2 3">CGMCC 1.5382</strain>
    </source>
</reference>
<evidence type="ECO:0000256" key="1">
    <source>
        <dbReference type="SAM" id="MobiDB-lite"/>
    </source>
</evidence>
<feature type="region of interest" description="Disordered" evidence="1">
    <location>
        <begin position="1"/>
        <end position="22"/>
    </location>
</feature>
<sequence>MRHSGRVASRLPLPPGLRDGSFTTRTAAARGIGEGRLRGPDLARPFHGIRSPDSPVSVYERAGALQLRMPDAAFFCTVTAALILGIPLPPRLARAPQLHVGMPAPMRAYRAAGSIGHKLQLGPDDVGERQGLRLTTAARTWCDLAAVLDVEDLVAAGDYIIHHRHPLAGRADLAAAADRHPARRWRARLLEALGLLDDRAESPPESVIRVTIVRAGILGLAVNHPIADAFGRVIARADLCFPVHRVIFEYQGDYHRSEPDRWRKDRTRVARLTALGWHVVEIAADELADRRMLLRLIRDTLALHPPVSRR</sequence>
<dbReference type="InterPro" id="IPR011335">
    <property type="entry name" value="Restrct_endonuc-II-like"/>
</dbReference>
<dbReference type="AlphaFoldDB" id="A0A1G9C342"/>
<proteinExistence type="predicted"/>
<dbReference type="EMBL" id="FNFU01000006">
    <property type="protein sequence ID" value="SDK45705.1"/>
    <property type="molecule type" value="Genomic_DNA"/>
</dbReference>
<name>A0A1G9C342_9MICO</name>
<protein>
    <recommendedName>
        <fullName evidence="4">DUF559 domain-containing protein</fullName>
    </recommendedName>
</protein>
<dbReference type="SUPFAM" id="SSF52980">
    <property type="entry name" value="Restriction endonuclease-like"/>
    <property type="match status" value="1"/>
</dbReference>
<evidence type="ECO:0000313" key="3">
    <source>
        <dbReference type="Proteomes" id="UP000198701"/>
    </source>
</evidence>
<dbReference type="Proteomes" id="UP000198701">
    <property type="component" value="Unassembled WGS sequence"/>
</dbReference>
<accession>A0A1G9C342</accession>
<organism evidence="2 3">
    <name type="scientific">Cryobacterium psychrotolerans</name>
    <dbReference type="NCBI Taxonomy" id="386301"/>
    <lineage>
        <taxon>Bacteria</taxon>
        <taxon>Bacillati</taxon>
        <taxon>Actinomycetota</taxon>
        <taxon>Actinomycetes</taxon>
        <taxon>Micrococcales</taxon>
        <taxon>Microbacteriaceae</taxon>
        <taxon>Cryobacterium</taxon>
    </lineage>
</organism>
<keyword evidence="3" id="KW-1185">Reference proteome</keyword>
<dbReference type="STRING" id="386301.SAMN05216282_106113"/>
<evidence type="ECO:0000313" key="2">
    <source>
        <dbReference type="EMBL" id="SDK45705.1"/>
    </source>
</evidence>
<evidence type="ECO:0008006" key="4">
    <source>
        <dbReference type="Google" id="ProtNLM"/>
    </source>
</evidence>
<gene>
    <name evidence="2" type="ORF">SAMN05216282_106113</name>
</gene>
<dbReference type="Gene3D" id="3.40.960.10">
    <property type="entry name" value="VSR Endonuclease"/>
    <property type="match status" value="1"/>
</dbReference>